<dbReference type="AlphaFoldDB" id="A0A7X4K771"/>
<evidence type="ECO:0000313" key="5">
    <source>
        <dbReference type="Proteomes" id="UP000465810"/>
    </source>
</evidence>
<evidence type="ECO:0000256" key="2">
    <source>
        <dbReference type="SAM" id="Phobius"/>
    </source>
</evidence>
<dbReference type="RefSeq" id="WP_160986426.1">
    <property type="nucleotide sequence ID" value="NZ_WVTD01000010.1"/>
</dbReference>
<protein>
    <submittedName>
        <fullName evidence="4">SPOR domain-containing protein</fullName>
    </submittedName>
</protein>
<keyword evidence="5" id="KW-1185">Reference proteome</keyword>
<dbReference type="Proteomes" id="UP000465810">
    <property type="component" value="Unassembled WGS sequence"/>
</dbReference>
<dbReference type="InterPro" id="IPR036680">
    <property type="entry name" value="SPOR-like_sf"/>
</dbReference>
<comment type="caution">
    <text evidence="4">The sequence shown here is derived from an EMBL/GenBank/DDBJ whole genome shotgun (WGS) entry which is preliminary data.</text>
</comment>
<keyword evidence="2" id="KW-1133">Transmembrane helix</keyword>
<reference evidence="4 5" key="1">
    <citation type="submission" date="2019-12" db="EMBL/GenBank/DDBJ databases">
        <authorList>
            <person name="Feng G."/>
            <person name="Zhu H."/>
        </authorList>
    </citation>
    <scope>NUCLEOTIDE SEQUENCE [LARGE SCALE GENOMIC DNA]</scope>
    <source>
        <strain evidence="4 5">FGD1</strain>
    </source>
</reference>
<evidence type="ECO:0000256" key="1">
    <source>
        <dbReference type="SAM" id="MobiDB-lite"/>
    </source>
</evidence>
<dbReference type="EMBL" id="WVTD01000010">
    <property type="protein sequence ID" value="MYL98781.1"/>
    <property type="molecule type" value="Genomic_DNA"/>
</dbReference>
<organism evidence="4 5">
    <name type="scientific">Novosphingobium silvae</name>
    <dbReference type="NCBI Taxonomy" id="2692619"/>
    <lineage>
        <taxon>Bacteria</taxon>
        <taxon>Pseudomonadati</taxon>
        <taxon>Pseudomonadota</taxon>
        <taxon>Alphaproteobacteria</taxon>
        <taxon>Sphingomonadales</taxon>
        <taxon>Sphingomonadaceae</taxon>
        <taxon>Novosphingobium</taxon>
    </lineage>
</organism>
<sequence length="275" mass="28242">MAGADEGYFPRPEKKNPVFGDGSPAQPYFEKDAAANAAPFGTGFEQHRQLPLGEAEVRLPWLEGDEDDYEEEKGGLGQGLLLGGLGVVALGMIVAAVVWVVNSRPEQPLVADGGVIAAPTEPYKVRPDNPGGEVVAGTGDTSFAVAEGQSRSPQIDGRSQAPGPGFETMAPPPPQAKPSPAATAATTATAATNTAPVSGVGVQIGAYASREQAEAGWATLKGQYEPLAGVSHRIVQGQADIGTVYRLQAVPGDRNAARALCSGMKAAGLNCQVKN</sequence>
<dbReference type="Gene3D" id="3.30.70.1070">
    <property type="entry name" value="Sporulation related repeat"/>
    <property type="match status" value="1"/>
</dbReference>
<dbReference type="InterPro" id="IPR007730">
    <property type="entry name" value="SPOR-like_dom"/>
</dbReference>
<accession>A0A7X4K771</accession>
<evidence type="ECO:0000259" key="3">
    <source>
        <dbReference type="PROSITE" id="PS51724"/>
    </source>
</evidence>
<dbReference type="Pfam" id="PF05036">
    <property type="entry name" value="SPOR"/>
    <property type="match status" value="1"/>
</dbReference>
<keyword evidence="2" id="KW-0472">Membrane</keyword>
<gene>
    <name evidence="4" type="ORF">GR702_13520</name>
</gene>
<feature type="region of interest" description="Disordered" evidence="1">
    <location>
        <begin position="146"/>
        <end position="182"/>
    </location>
</feature>
<dbReference type="PROSITE" id="PS51724">
    <property type="entry name" value="SPOR"/>
    <property type="match status" value="1"/>
</dbReference>
<feature type="transmembrane region" description="Helical" evidence="2">
    <location>
        <begin position="80"/>
        <end position="101"/>
    </location>
</feature>
<name>A0A7X4K771_9SPHN</name>
<dbReference type="GO" id="GO:0042834">
    <property type="term" value="F:peptidoglycan binding"/>
    <property type="evidence" value="ECO:0007669"/>
    <property type="project" value="InterPro"/>
</dbReference>
<dbReference type="SUPFAM" id="SSF110997">
    <property type="entry name" value="Sporulation related repeat"/>
    <property type="match status" value="1"/>
</dbReference>
<feature type="domain" description="SPOR" evidence="3">
    <location>
        <begin position="194"/>
        <end position="275"/>
    </location>
</feature>
<feature type="region of interest" description="Disordered" evidence="1">
    <location>
        <begin position="1"/>
        <end position="26"/>
    </location>
</feature>
<proteinExistence type="predicted"/>
<evidence type="ECO:0000313" key="4">
    <source>
        <dbReference type="EMBL" id="MYL98781.1"/>
    </source>
</evidence>
<keyword evidence="2" id="KW-0812">Transmembrane</keyword>